<evidence type="ECO:0000259" key="6">
    <source>
        <dbReference type="Pfam" id="PF02837"/>
    </source>
</evidence>
<dbReference type="Pfam" id="PF18565">
    <property type="entry name" value="Glyco_hydro2_C5"/>
    <property type="match status" value="1"/>
</dbReference>
<evidence type="ECO:0000256" key="2">
    <source>
        <dbReference type="ARBA" id="ARBA00022801"/>
    </source>
</evidence>
<dbReference type="PANTHER" id="PTHR42732">
    <property type="entry name" value="BETA-GALACTOSIDASE"/>
    <property type="match status" value="1"/>
</dbReference>
<dbReference type="SUPFAM" id="SSF49785">
    <property type="entry name" value="Galactose-binding domain-like"/>
    <property type="match status" value="1"/>
</dbReference>
<dbReference type="Pfam" id="PF02837">
    <property type="entry name" value="Glyco_hydro_2_N"/>
    <property type="match status" value="1"/>
</dbReference>
<proteinExistence type="inferred from homology"/>
<dbReference type="InterPro" id="IPR006102">
    <property type="entry name" value="Ig-like_GH2"/>
</dbReference>
<comment type="similarity">
    <text evidence="1">Belongs to the glycosyl hydrolase 2 family.</text>
</comment>
<dbReference type="InterPro" id="IPR017853">
    <property type="entry name" value="GH"/>
</dbReference>
<dbReference type="Gene3D" id="2.60.120.260">
    <property type="entry name" value="Galactose-binding domain-like"/>
    <property type="match status" value="1"/>
</dbReference>
<dbReference type="InterPro" id="IPR023232">
    <property type="entry name" value="Glyco_hydro_2_AS"/>
</dbReference>
<dbReference type="Gene3D" id="2.60.40.10">
    <property type="entry name" value="Immunoglobulins"/>
    <property type="match status" value="3"/>
</dbReference>
<dbReference type="InterPro" id="IPR032311">
    <property type="entry name" value="DUF4982"/>
</dbReference>
<dbReference type="Pfam" id="PF00703">
    <property type="entry name" value="Glyco_hydro_2"/>
    <property type="match status" value="1"/>
</dbReference>
<dbReference type="PROSITE" id="PS00608">
    <property type="entry name" value="GLYCOSYL_HYDROL_F2_2"/>
    <property type="match status" value="1"/>
</dbReference>
<evidence type="ECO:0000256" key="3">
    <source>
        <dbReference type="ARBA" id="ARBA00023295"/>
    </source>
</evidence>
<dbReference type="Pfam" id="PF02836">
    <property type="entry name" value="Glyco_hydro_2_C"/>
    <property type="match status" value="1"/>
</dbReference>
<reference evidence="9 10" key="1">
    <citation type="submission" date="2022-04" db="EMBL/GenBank/DDBJ databases">
        <title>Gracilibacillus sp. isolated from saltern.</title>
        <authorList>
            <person name="Won M."/>
            <person name="Lee C.-M."/>
            <person name="Woen H.-Y."/>
            <person name="Kwon S.-W."/>
        </authorList>
    </citation>
    <scope>NUCLEOTIDE SEQUENCE [LARGE SCALE GENOMIC DNA]</scope>
    <source>
        <strain evidence="9 10">SSWR10-1</strain>
    </source>
</reference>
<feature type="domain" description="Glycoside hydrolase family 2 catalytic" evidence="5">
    <location>
        <begin position="256"/>
        <end position="377"/>
    </location>
</feature>
<organism evidence="9 10">
    <name type="scientific">Gracilibacillus caseinilyticus</name>
    <dbReference type="NCBI Taxonomy" id="2932256"/>
    <lineage>
        <taxon>Bacteria</taxon>
        <taxon>Bacillati</taxon>
        <taxon>Bacillota</taxon>
        <taxon>Bacilli</taxon>
        <taxon>Bacillales</taxon>
        <taxon>Bacillaceae</taxon>
        <taxon>Gracilibacillus</taxon>
    </lineage>
</organism>
<keyword evidence="10" id="KW-1185">Reference proteome</keyword>
<feature type="domain" description="DUF4982" evidence="7">
    <location>
        <begin position="573"/>
        <end position="630"/>
    </location>
</feature>
<dbReference type="InterPro" id="IPR040605">
    <property type="entry name" value="Glyco_hydro2_dom5"/>
</dbReference>
<evidence type="ECO:0000259" key="4">
    <source>
        <dbReference type="Pfam" id="PF00703"/>
    </source>
</evidence>
<dbReference type="Pfam" id="PF16355">
    <property type="entry name" value="DUF4982"/>
    <property type="match status" value="1"/>
</dbReference>
<feature type="domain" description="Glycoside hydrolase family 2 immunoglobulin-like beta-sandwich" evidence="4">
    <location>
        <begin position="153"/>
        <end position="247"/>
    </location>
</feature>
<evidence type="ECO:0000313" key="10">
    <source>
        <dbReference type="Proteomes" id="UP000831782"/>
    </source>
</evidence>
<gene>
    <name evidence="9" type="ORF">MUN88_20455</name>
</gene>
<dbReference type="RefSeq" id="WP_244718801.1">
    <property type="nucleotide sequence ID" value="NZ_CP095072.1"/>
</dbReference>
<dbReference type="InterPro" id="IPR051913">
    <property type="entry name" value="GH2_Domain-Containing"/>
</dbReference>
<dbReference type="PRINTS" id="PR00132">
    <property type="entry name" value="GLHYDRLASE2"/>
</dbReference>
<sequence length="1136" mass="129094">MLNQIKLFNDNWQFAKSSLETDSASLLSFSPVDVPHDWLIYNTKNLYENSIGWYKKAFHYSSDKNDVLLCFEGVYMDSVLYVNDQFVGGWKYGYSKFEHNITEYLISGNNQILLKVRYQSPNSRWYTGAGIYRNVWLKQRSSNYIETDGIYVSTFKNEDDWKVEIDTELRINEPVEISHTLMKDDGVIHAVAEQVLPGDRLSQLSFELSSPGLWDVDTPSIYQLSTQMRKISNGEIIETQKQQIGFKEVYFDPEQGFYINNRHIKLNGVNEHHDLGALGAAFNRNALKRRLNILKDMGVNAIRTAHNMPAKELMEMADEMGFLIVTEAFDMWERSKTPYDYARFFPNWSYHDVKSWVKRDRNHPSLLMWSIGNEIYDTHADERGLFLTEQLMDYVMEFDPKENAVMTIGSNYMPWKNAQNCADLVKVAGYNYGEKYYHQHHQEHPDWIIYGSETASIVQSRGIYHFPFEKSILTDDDEQCSALGNSATSWGAKSTEACIIAERDSPFSLGQFIWSGFDYLGEPTPYHTKNAYLGQIDTATFPKDSYYIYQAAWTSYKEAPMVHIFPYWDFNNGQIIDVRVCSNAPKVELQFNGETIGTFNTNYQNGSQLTGWWKLPYANGTITAFAYDEEDSIIATESRHSFGEANKIRLFPDKSRMEANGTDLIFVEIMMEDEAGNPVENASNRVHVQVSGAGRLIGLDNGDSTDYDQYKGTSRRLFSGKLLAIIAATLQPGEIEMKVTADNIASKKLVMQSVATDKDVTGISAQMENKHVPIVMGKEKEVPVRKINIQSEEGQHLNDQQQESIVSASIQPSNASYQDVEWSVVTDTGITSNIATIESFGKSAKITALGDGTFRVRCTSTNGTSKIKLISELEFHAEGIGTAYKDPYDFISAGLFDYSEGDVGNGNERGVATSRDGVTVIRFSDINFGTSGSDKITIPIFALSIEEYPLQIWEGTPEEDGSELLADVIYQKPSKWNVYQAETYYLSRKIKGVSSLSFVTNKKMHIKGFSFAETNRAFESNPAAEADHIYGDRYRKMAEAVEHIGNNVSLTFERFDFGEKGISKIAITGHSPIEKNTIHLRFEDDQSESDQIIEFSYTEGYEEKIFDLERVKGLQNITFLFLPGSDFHFGEFRFFE</sequence>
<evidence type="ECO:0000313" key="9">
    <source>
        <dbReference type="EMBL" id="UOQ48376.1"/>
    </source>
</evidence>
<evidence type="ECO:0000259" key="8">
    <source>
        <dbReference type="Pfam" id="PF18565"/>
    </source>
</evidence>
<dbReference type="InterPro" id="IPR006101">
    <property type="entry name" value="Glyco_hydro_2"/>
</dbReference>
<dbReference type="Gene3D" id="3.20.20.80">
    <property type="entry name" value="Glycosidases"/>
    <property type="match status" value="1"/>
</dbReference>
<dbReference type="PANTHER" id="PTHR42732:SF1">
    <property type="entry name" value="BETA-MANNOSIDASE"/>
    <property type="match status" value="1"/>
</dbReference>
<keyword evidence="2" id="KW-0378">Hydrolase</keyword>
<dbReference type="EMBL" id="CP095072">
    <property type="protein sequence ID" value="UOQ48376.1"/>
    <property type="molecule type" value="Genomic_DNA"/>
</dbReference>
<name>A0ABY4EWG9_9BACI</name>
<dbReference type="InterPro" id="IPR013783">
    <property type="entry name" value="Ig-like_fold"/>
</dbReference>
<dbReference type="InterPro" id="IPR008979">
    <property type="entry name" value="Galactose-bd-like_sf"/>
</dbReference>
<feature type="domain" description="Glycosyl hydrolases family 2 sugar binding" evidence="6">
    <location>
        <begin position="47"/>
        <end position="138"/>
    </location>
</feature>
<dbReference type="InterPro" id="IPR006103">
    <property type="entry name" value="Glyco_hydro_2_cat"/>
</dbReference>
<feature type="domain" description="Glycoside hydrolase family 2" evidence="8">
    <location>
        <begin position="648"/>
        <end position="749"/>
    </location>
</feature>
<evidence type="ECO:0000256" key="1">
    <source>
        <dbReference type="ARBA" id="ARBA00007401"/>
    </source>
</evidence>
<dbReference type="SUPFAM" id="SSF51445">
    <property type="entry name" value="(Trans)glycosidases"/>
    <property type="match status" value="1"/>
</dbReference>
<protein>
    <submittedName>
        <fullName evidence="9">DUF4982 domain-containing protein</fullName>
    </submittedName>
</protein>
<accession>A0ABY4EWG9</accession>
<dbReference type="Proteomes" id="UP000831782">
    <property type="component" value="Chromosome"/>
</dbReference>
<dbReference type="SUPFAM" id="SSF49303">
    <property type="entry name" value="beta-Galactosidase/glucuronidase domain"/>
    <property type="match status" value="1"/>
</dbReference>
<evidence type="ECO:0000259" key="7">
    <source>
        <dbReference type="Pfam" id="PF16355"/>
    </source>
</evidence>
<dbReference type="Gene3D" id="2.60.40.1080">
    <property type="match status" value="1"/>
</dbReference>
<dbReference type="InterPro" id="IPR036156">
    <property type="entry name" value="Beta-gal/glucu_dom_sf"/>
</dbReference>
<dbReference type="InterPro" id="IPR006104">
    <property type="entry name" value="Glyco_hydro_2_N"/>
</dbReference>
<evidence type="ECO:0000259" key="5">
    <source>
        <dbReference type="Pfam" id="PF02836"/>
    </source>
</evidence>
<keyword evidence="3" id="KW-0326">Glycosidase</keyword>